<accession>A0AAW1RQV2</accession>
<proteinExistence type="predicted"/>
<dbReference type="Proteomes" id="UP001445335">
    <property type="component" value="Unassembled WGS sequence"/>
</dbReference>
<dbReference type="EMBL" id="JALJOU010000026">
    <property type="protein sequence ID" value="KAK9836138.1"/>
    <property type="molecule type" value="Genomic_DNA"/>
</dbReference>
<evidence type="ECO:0000313" key="2">
    <source>
        <dbReference type="Proteomes" id="UP001445335"/>
    </source>
</evidence>
<protein>
    <submittedName>
        <fullName evidence="1">Uncharacterized protein</fullName>
    </submittedName>
</protein>
<sequence length="75" mass="8265">MDLLQLLASQQGEEGVRLTFLPGLLDRPRLATTALVAGHDSTAKALALVQRGVPLFWSRGNHSRWPQNFKNNALT</sequence>
<keyword evidence="2" id="KW-1185">Reference proteome</keyword>
<dbReference type="AlphaFoldDB" id="A0AAW1RQV2"/>
<comment type="caution">
    <text evidence="1">The sequence shown here is derived from an EMBL/GenBank/DDBJ whole genome shotgun (WGS) entry which is preliminary data.</text>
</comment>
<name>A0AAW1RQV2_9CHLO</name>
<organism evidence="1 2">
    <name type="scientific">Elliptochloris bilobata</name>
    <dbReference type="NCBI Taxonomy" id="381761"/>
    <lineage>
        <taxon>Eukaryota</taxon>
        <taxon>Viridiplantae</taxon>
        <taxon>Chlorophyta</taxon>
        <taxon>core chlorophytes</taxon>
        <taxon>Trebouxiophyceae</taxon>
        <taxon>Trebouxiophyceae incertae sedis</taxon>
        <taxon>Elliptochloris clade</taxon>
        <taxon>Elliptochloris</taxon>
    </lineage>
</organism>
<gene>
    <name evidence="1" type="ORF">WJX81_004337</name>
</gene>
<evidence type="ECO:0000313" key="1">
    <source>
        <dbReference type="EMBL" id="KAK9836138.1"/>
    </source>
</evidence>
<reference evidence="1 2" key="1">
    <citation type="journal article" date="2024" name="Nat. Commun.">
        <title>Phylogenomics reveals the evolutionary origins of lichenization in chlorophyte algae.</title>
        <authorList>
            <person name="Puginier C."/>
            <person name="Libourel C."/>
            <person name="Otte J."/>
            <person name="Skaloud P."/>
            <person name="Haon M."/>
            <person name="Grisel S."/>
            <person name="Petersen M."/>
            <person name="Berrin J.G."/>
            <person name="Delaux P.M."/>
            <person name="Dal Grande F."/>
            <person name="Keller J."/>
        </authorList>
    </citation>
    <scope>NUCLEOTIDE SEQUENCE [LARGE SCALE GENOMIC DNA]</scope>
    <source>
        <strain evidence="1 2">SAG 245.80</strain>
    </source>
</reference>